<protein>
    <recommendedName>
        <fullName evidence="15 16">Multifunctional fusion protein</fullName>
    </recommendedName>
    <domain>
        <recommendedName>
            <fullName evidence="16">dITP/XTP pyrophosphatase</fullName>
            <ecNumber evidence="16">3.6.1.66</ecNumber>
        </recommendedName>
        <alternativeName>
            <fullName evidence="16">Non-canonical purine NTP pyrophosphatase</fullName>
        </alternativeName>
        <alternativeName>
            <fullName evidence="16">Non-standard purine NTP pyrophosphatase</fullName>
        </alternativeName>
        <alternativeName>
            <fullName evidence="16">Nucleoside-triphosphate diphosphatase</fullName>
        </alternativeName>
        <alternativeName>
            <fullName evidence="16">Nucleoside-triphosphate pyrophosphatase</fullName>
            <shortName evidence="16">NTPase</shortName>
        </alternativeName>
    </domain>
    <domain>
        <recommendedName>
            <fullName evidence="15">Glutamate racemase</fullName>
            <ecNumber evidence="15">5.1.1.3</ecNumber>
        </recommendedName>
    </domain>
</protein>
<evidence type="ECO:0000256" key="7">
    <source>
        <dbReference type="ARBA" id="ARBA00022842"/>
    </source>
</evidence>
<dbReference type="FunFam" id="3.40.50.1860:FF:000001">
    <property type="entry name" value="Glutamate racemase"/>
    <property type="match status" value="1"/>
</dbReference>
<dbReference type="AlphaFoldDB" id="A0AA35CN54"/>
<dbReference type="SUPFAM" id="SSF52972">
    <property type="entry name" value="ITPase-like"/>
    <property type="match status" value="1"/>
</dbReference>
<dbReference type="PANTHER" id="PTHR21198:SF2">
    <property type="entry name" value="GLUTAMATE RACEMASE"/>
    <property type="match status" value="1"/>
</dbReference>
<feature type="binding site" evidence="16">
    <location>
        <position position="442"/>
    </location>
    <ligand>
        <name>substrate</name>
    </ligand>
</feature>
<comment type="catalytic activity">
    <reaction evidence="14 16">
        <text>XTP + H2O = XMP + diphosphate + H(+)</text>
        <dbReference type="Rhea" id="RHEA:28610"/>
        <dbReference type="ChEBI" id="CHEBI:15377"/>
        <dbReference type="ChEBI" id="CHEBI:15378"/>
        <dbReference type="ChEBI" id="CHEBI:33019"/>
        <dbReference type="ChEBI" id="CHEBI:57464"/>
        <dbReference type="ChEBI" id="CHEBI:61314"/>
        <dbReference type="EC" id="3.6.1.66"/>
    </reaction>
</comment>
<name>A0AA35CN54_9FIRM</name>
<evidence type="ECO:0000256" key="10">
    <source>
        <dbReference type="ARBA" id="ARBA00023080"/>
    </source>
</evidence>
<comment type="cofactor">
    <cofactor evidence="16">
        <name>Mg(2+)</name>
        <dbReference type="ChEBI" id="CHEBI:18420"/>
    </cofactor>
    <text evidence="16">Binds 1 Mg(2+) ion per subunit.</text>
</comment>
<dbReference type="PROSITE" id="PS00924">
    <property type="entry name" value="ASP_GLU_RACEMASE_2"/>
    <property type="match status" value="1"/>
</dbReference>
<dbReference type="InterPro" id="IPR018187">
    <property type="entry name" value="Asp/Glu_racemase_AS_1"/>
</dbReference>
<evidence type="ECO:0000256" key="6">
    <source>
        <dbReference type="ARBA" id="ARBA00022801"/>
    </source>
</evidence>
<evidence type="ECO:0000256" key="13">
    <source>
        <dbReference type="ARBA" id="ARBA00051875"/>
    </source>
</evidence>
<dbReference type="InterPro" id="IPR015942">
    <property type="entry name" value="Asp/Glu/hydantoin_racemase"/>
</dbReference>
<proteinExistence type="inferred from homology"/>
<feature type="binding site" evidence="16">
    <location>
        <position position="339"/>
    </location>
    <ligand>
        <name>Mg(2+)</name>
        <dbReference type="ChEBI" id="CHEBI:18420"/>
    </ligand>
</feature>
<evidence type="ECO:0000313" key="18">
    <source>
        <dbReference type="EMBL" id="BDG61539.1"/>
    </source>
</evidence>
<dbReference type="EC" id="3.6.1.66" evidence="16"/>
<feature type="binding site" evidence="15">
    <location>
        <begin position="186"/>
        <end position="187"/>
    </location>
    <ligand>
        <name>substrate</name>
    </ligand>
</feature>
<dbReference type="NCBIfam" id="TIGR00067">
    <property type="entry name" value="glut_race"/>
    <property type="match status" value="1"/>
</dbReference>
<dbReference type="FunFam" id="3.90.950.10:FF:000001">
    <property type="entry name" value="dITP/XTP pyrophosphatase"/>
    <property type="match status" value="1"/>
</dbReference>
<evidence type="ECO:0000256" key="8">
    <source>
        <dbReference type="ARBA" id="ARBA00022960"/>
    </source>
</evidence>
<feature type="binding site" evidence="16">
    <location>
        <begin position="447"/>
        <end position="448"/>
    </location>
    <ligand>
        <name>substrate</name>
    </ligand>
</feature>
<keyword evidence="8 15" id="KW-0133">Cell shape</keyword>
<dbReference type="GO" id="GO:0009117">
    <property type="term" value="P:nucleotide metabolic process"/>
    <property type="evidence" value="ECO:0007669"/>
    <property type="project" value="UniProtKB-KW"/>
</dbReference>
<evidence type="ECO:0000256" key="14">
    <source>
        <dbReference type="ARBA" id="ARBA00052017"/>
    </source>
</evidence>
<dbReference type="HAMAP" id="MF_00258">
    <property type="entry name" value="Glu_racemase"/>
    <property type="match status" value="1"/>
</dbReference>
<evidence type="ECO:0000256" key="17">
    <source>
        <dbReference type="RuleBase" id="RU003781"/>
    </source>
</evidence>
<keyword evidence="10 16" id="KW-0546">Nucleotide metabolism</keyword>
<dbReference type="GO" id="GO:0008360">
    <property type="term" value="P:regulation of cell shape"/>
    <property type="evidence" value="ECO:0007669"/>
    <property type="project" value="UniProtKB-KW"/>
</dbReference>
<keyword evidence="19" id="KW-1185">Reference proteome</keyword>
<comment type="catalytic activity">
    <reaction evidence="1 15">
        <text>L-glutamate = D-glutamate</text>
        <dbReference type="Rhea" id="RHEA:12813"/>
        <dbReference type="ChEBI" id="CHEBI:29985"/>
        <dbReference type="ChEBI" id="CHEBI:29986"/>
        <dbReference type="EC" id="5.1.1.3"/>
    </reaction>
</comment>
<comment type="similarity">
    <text evidence="2 16 17">Belongs to the HAM1 NTPase family.</text>
</comment>
<dbReference type="HAMAP" id="MF_01405">
    <property type="entry name" value="Non_canon_purine_NTPase"/>
    <property type="match status" value="1"/>
</dbReference>
<dbReference type="Gene3D" id="3.40.50.1860">
    <property type="match status" value="2"/>
</dbReference>
<keyword evidence="12 15" id="KW-0961">Cell wall biogenesis/degradation</keyword>
<dbReference type="KEGG" id="cmic:caldi_26290"/>
<feature type="active site" description="Proton donor/acceptor" evidence="15">
    <location>
        <position position="185"/>
    </location>
</feature>
<keyword evidence="6 16" id="KW-0378">Hydrolase</keyword>
<comment type="pathway">
    <text evidence="15">Cell wall biogenesis; peptidoglycan biosynthesis.</text>
</comment>
<dbReference type="GO" id="GO:0071555">
    <property type="term" value="P:cell wall organization"/>
    <property type="evidence" value="ECO:0007669"/>
    <property type="project" value="UniProtKB-KW"/>
</dbReference>
<reference evidence="18" key="1">
    <citation type="submission" date="2022-03" db="EMBL/GenBank/DDBJ databases">
        <title>Complete genome sequence of Caldinitratiruptor microaerophilus.</title>
        <authorList>
            <person name="Mukaiyama R."/>
            <person name="Nishiyama T."/>
            <person name="Ueda K."/>
        </authorList>
    </citation>
    <scope>NUCLEOTIDE SEQUENCE</scope>
    <source>
        <strain evidence="18">JCM 16183</strain>
    </source>
</reference>
<dbReference type="GO" id="GO:0046872">
    <property type="term" value="F:metal ion binding"/>
    <property type="evidence" value="ECO:0007669"/>
    <property type="project" value="UniProtKB-KW"/>
</dbReference>
<accession>A0AA35CN54</accession>
<dbReference type="InterPro" id="IPR020922">
    <property type="entry name" value="dITP/XTP_pyrophosphatase"/>
</dbReference>
<feature type="binding site" evidence="16">
    <location>
        <begin position="277"/>
        <end position="282"/>
    </location>
    <ligand>
        <name>substrate</name>
    </ligand>
</feature>
<comment type="catalytic activity">
    <reaction evidence="16">
        <text>ITP + H2O = IMP + diphosphate + H(+)</text>
        <dbReference type="Rhea" id="RHEA:29399"/>
        <dbReference type="ChEBI" id="CHEBI:15377"/>
        <dbReference type="ChEBI" id="CHEBI:15378"/>
        <dbReference type="ChEBI" id="CHEBI:33019"/>
        <dbReference type="ChEBI" id="CHEBI:58053"/>
        <dbReference type="ChEBI" id="CHEBI:61402"/>
        <dbReference type="EC" id="3.6.1.66"/>
    </reaction>
</comment>
<dbReference type="Proteomes" id="UP001163687">
    <property type="component" value="Chromosome"/>
</dbReference>
<dbReference type="InterPro" id="IPR033134">
    <property type="entry name" value="Asp/Glu_racemase_AS_2"/>
</dbReference>
<dbReference type="PROSITE" id="PS00923">
    <property type="entry name" value="ASP_GLU_RACEMASE_1"/>
    <property type="match status" value="1"/>
</dbReference>
<keyword evidence="7 16" id="KW-0460">Magnesium</keyword>
<evidence type="ECO:0000313" key="19">
    <source>
        <dbReference type="Proteomes" id="UP001163687"/>
    </source>
</evidence>
<feature type="binding site" evidence="15">
    <location>
        <begin position="42"/>
        <end position="43"/>
    </location>
    <ligand>
        <name>substrate</name>
    </ligand>
</feature>
<dbReference type="InterPro" id="IPR004391">
    <property type="entry name" value="Glu_race"/>
</dbReference>
<keyword evidence="11 15" id="KW-0413">Isomerase</keyword>
<dbReference type="EMBL" id="AP025628">
    <property type="protein sequence ID" value="BDG61539.1"/>
    <property type="molecule type" value="Genomic_DNA"/>
</dbReference>
<comment type="function">
    <text evidence="16">Pyrophosphatase that catalyzes the hydrolysis of nucleoside triphosphates to their monophosphate derivatives, with a high preference for the non-canonical purine nucleotides XTP (xanthosine triphosphate), dITP (deoxyinosine triphosphate) and ITP. Seems to function as a house-cleaning enzyme that removes non-canonical purine nucleotides from the nucleotide pool, thus preventing their incorporation into DNA/RNA and avoiding chromosomal lesions.</text>
</comment>
<dbReference type="RefSeq" id="WP_319951759.1">
    <property type="nucleotide sequence ID" value="NZ_AP025628.1"/>
</dbReference>
<sequence>MADGPIGVFDSGEGGLTVLRALVDLLPGEDFLYACDSAHFPYGPRPLGEVRGFFLRFAAWFAEAGARLVVVACNTATAAVLLAPDAPSLPVPAVGVVEPGARAAARLTRTGRIGVVATQATVASGVYPRAIRALRPDARVVQVPCPILVTLAENGEVDSPLAEHEIRRCLAPLLAEDIDTLVLGCTHLPHMEERIARQVGAGVTVVDPGREAAWTVREWLRTRGLLGPRRAGGTVRFATTGSPDAFLKVARRLWPGAPGEVEHLDLWEGPPELVLATRNPGKAKELAALLAPAGVRVRTLAEFPFAPEVEEDGATFEENARKKARAAAAATGRPAMADDSGLEVDALGGEPGVRSARWVPGTDADRIAALLRRLEGVPAPARGARFVCAAALAHPDGREAVFRGTLEGRIATAPRGTGGFGYDPVFELPDGRTVAELDPEEKNAVSHRGRAIRLAVEALPDFVGRPA</sequence>
<evidence type="ECO:0000256" key="12">
    <source>
        <dbReference type="ARBA" id="ARBA00023316"/>
    </source>
</evidence>
<dbReference type="InterPro" id="IPR029001">
    <property type="entry name" value="ITPase-like_fam"/>
</dbReference>
<dbReference type="NCBIfam" id="TIGR00042">
    <property type="entry name" value="RdgB/HAM1 family non-canonical purine NTP pyrophosphatase"/>
    <property type="match status" value="1"/>
</dbReference>
<comment type="subunit">
    <text evidence="3 16">Homodimer.</text>
</comment>
<dbReference type="InterPro" id="IPR002637">
    <property type="entry name" value="RdgB/HAM1"/>
</dbReference>
<dbReference type="GO" id="GO:0009146">
    <property type="term" value="P:purine nucleoside triphosphate catabolic process"/>
    <property type="evidence" value="ECO:0007669"/>
    <property type="project" value="UniProtKB-UniRule"/>
</dbReference>
<feature type="binding site" evidence="15">
    <location>
        <begin position="10"/>
        <end position="11"/>
    </location>
    <ligand>
        <name>substrate</name>
    </ligand>
</feature>
<gene>
    <name evidence="15" type="primary">murI</name>
    <name evidence="18" type="ORF">caldi_26290</name>
</gene>
<dbReference type="CDD" id="cd00515">
    <property type="entry name" value="HAM1"/>
    <property type="match status" value="1"/>
</dbReference>
<dbReference type="GO" id="GO:0000166">
    <property type="term" value="F:nucleotide binding"/>
    <property type="evidence" value="ECO:0007669"/>
    <property type="project" value="UniProtKB-KW"/>
</dbReference>
<comment type="catalytic activity">
    <reaction evidence="13 16">
        <text>dITP + H2O = dIMP + diphosphate + H(+)</text>
        <dbReference type="Rhea" id="RHEA:28342"/>
        <dbReference type="ChEBI" id="CHEBI:15377"/>
        <dbReference type="ChEBI" id="CHEBI:15378"/>
        <dbReference type="ChEBI" id="CHEBI:33019"/>
        <dbReference type="ChEBI" id="CHEBI:61194"/>
        <dbReference type="ChEBI" id="CHEBI:61382"/>
        <dbReference type="EC" id="3.6.1.66"/>
    </reaction>
</comment>
<organism evidence="18 19">
    <name type="scientific">Caldinitratiruptor microaerophilus</name>
    <dbReference type="NCBI Taxonomy" id="671077"/>
    <lineage>
        <taxon>Bacteria</taxon>
        <taxon>Bacillati</taxon>
        <taxon>Bacillota</taxon>
        <taxon>Clostridia</taxon>
        <taxon>Eubacteriales</taxon>
        <taxon>Symbiobacteriaceae</taxon>
        <taxon>Caldinitratiruptor</taxon>
    </lineage>
</organism>
<feature type="active site" description="Proton acceptor" evidence="16">
    <location>
        <position position="339"/>
    </location>
</feature>
<comment type="similarity">
    <text evidence="15">Belongs to the aspartate/glutamate racemases family.</text>
</comment>
<dbReference type="SUPFAM" id="SSF53681">
    <property type="entry name" value="Aspartate/glutamate racemase"/>
    <property type="match status" value="2"/>
</dbReference>
<keyword evidence="5 16" id="KW-0547">Nucleotide-binding</keyword>
<evidence type="ECO:0000256" key="1">
    <source>
        <dbReference type="ARBA" id="ARBA00001602"/>
    </source>
</evidence>
<feature type="binding site" evidence="15">
    <location>
        <begin position="74"/>
        <end position="75"/>
    </location>
    <ligand>
        <name>substrate</name>
    </ligand>
</feature>
<evidence type="ECO:0000256" key="2">
    <source>
        <dbReference type="ARBA" id="ARBA00008023"/>
    </source>
</evidence>
<keyword evidence="4 16" id="KW-0479">Metal-binding</keyword>
<dbReference type="PANTHER" id="PTHR21198">
    <property type="entry name" value="GLUTAMATE RACEMASE"/>
    <property type="match status" value="1"/>
</dbReference>
<dbReference type="GO" id="GO:0017111">
    <property type="term" value="F:ribonucleoside triphosphate phosphatase activity"/>
    <property type="evidence" value="ECO:0007669"/>
    <property type="project" value="InterPro"/>
</dbReference>
<dbReference type="GO" id="GO:0036222">
    <property type="term" value="F:XTP diphosphatase activity"/>
    <property type="evidence" value="ECO:0007669"/>
    <property type="project" value="UniProtKB-UniRule"/>
</dbReference>
<dbReference type="GO" id="GO:0035870">
    <property type="term" value="F:dITP diphosphatase activity"/>
    <property type="evidence" value="ECO:0007669"/>
    <property type="project" value="UniProtKB-UniRule"/>
</dbReference>
<feature type="active site" description="Proton donor/acceptor" evidence="15">
    <location>
        <position position="73"/>
    </location>
</feature>
<evidence type="ECO:0000256" key="11">
    <source>
        <dbReference type="ARBA" id="ARBA00023235"/>
    </source>
</evidence>
<keyword evidence="9 15" id="KW-0573">Peptidoglycan synthesis</keyword>
<dbReference type="Pfam" id="PF01725">
    <property type="entry name" value="Ham1p_like"/>
    <property type="match status" value="1"/>
</dbReference>
<dbReference type="Pfam" id="PF01177">
    <property type="entry name" value="Asp_Glu_race"/>
    <property type="match status" value="1"/>
</dbReference>
<dbReference type="EC" id="5.1.1.3" evidence="15"/>
<dbReference type="GO" id="GO:0008881">
    <property type="term" value="F:glutamate racemase activity"/>
    <property type="evidence" value="ECO:0007669"/>
    <property type="project" value="UniProtKB-UniRule"/>
</dbReference>
<evidence type="ECO:0000256" key="15">
    <source>
        <dbReference type="HAMAP-Rule" id="MF_00258"/>
    </source>
</evidence>
<dbReference type="GO" id="GO:0036220">
    <property type="term" value="F:ITP diphosphatase activity"/>
    <property type="evidence" value="ECO:0007669"/>
    <property type="project" value="UniProtKB-UniRule"/>
</dbReference>
<evidence type="ECO:0000256" key="5">
    <source>
        <dbReference type="ARBA" id="ARBA00022741"/>
    </source>
</evidence>
<evidence type="ECO:0000256" key="4">
    <source>
        <dbReference type="ARBA" id="ARBA00022723"/>
    </source>
</evidence>
<feature type="binding site" evidence="16">
    <location>
        <position position="340"/>
    </location>
    <ligand>
        <name>substrate</name>
    </ligand>
</feature>
<evidence type="ECO:0000256" key="9">
    <source>
        <dbReference type="ARBA" id="ARBA00022984"/>
    </source>
</evidence>
<comment type="function">
    <text evidence="15">Provides the (R)-glutamate required for cell wall biosynthesis.</text>
</comment>
<feature type="binding site" evidence="16">
    <location>
        <position position="310"/>
    </location>
    <ligand>
        <name>Mg(2+)</name>
        <dbReference type="ChEBI" id="CHEBI:18420"/>
    </ligand>
</feature>
<evidence type="ECO:0000256" key="16">
    <source>
        <dbReference type="HAMAP-Rule" id="MF_01405"/>
    </source>
</evidence>
<feature type="binding site" evidence="16">
    <location>
        <begin position="420"/>
        <end position="423"/>
    </location>
    <ligand>
        <name>substrate</name>
    </ligand>
</feature>
<dbReference type="InterPro" id="IPR001920">
    <property type="entry name" value="Asp/Glu_race"/>
</dbReference>
<dbReference type="Gene3D" id="3.90.950.10">
    <property type="match status" value="1"/>
</dbReference>
<evidence type="ECO:0000256" key="3">
    <source>
        <dbReference type="ARBA" id="ARBA00011738"/>
    </source>
</evidence>
<dbReference type="GO" id="GO:0009252">
    <property type="term" value="P:peptidoglycan biosynthetic process"/>
    <property type="evidence" value="ECO:0007669"/>
    <property type="project" value="UniProtKB-UniRule"/>
</dbReference>